<reference evidence="1 2" key="1">
    <citation type="submission" date="2016-10" db="EMBL/GenBank/DDBJ databases">
        <authorList>
            <person name="Varghese N."/>
            <person name="Submissions S."/>
        </authorList>
    </citation>
    <scope>NUCLEOTIDE SEQUENCE [LARGE SCALE GENOMIC DNA]</scope>
    <source>
        <strain evidence="1 2">DSM 1361</strain>
    </source>
</reference>
<keyword evidence="2" id="KW-1185">Reference proteome</keyword>
<dbReference type="Proteomes" id="UP000243745">
    <property type="component" value="Unassembled WGS sequence"/>
</dbReference>
<proteinExistence type="predicted"/>
<evidence type="ECO:0000313" key="2">
    <source>
        <dbReference type="Proteomes" id="UP000243745"/>
    </source>
</evidence>
<dbReference type="InterPro" id="IPR007413">
    <property type="entry name" value="YcjX-like"/>
</dbReference>
<sequence length="461" mass="52576">MNIFNDLTNAVNRGINLMMDREIRLGVTGLSRGGKTAFITSLVNLLSTFGEVGTAERLPRFTAYDAKGISYGGLARPRDLKVAAFPYQNAYASLISEPPAWPEPTVGISEIRLELVYRNDDWFSLSKKNHLYIDIWDYPGEWLMDLMLLKLDYAEFSEKIRKRTAALSSVTDMSEWIKAGASLEADKPVREYELHRVVQAYTSWLKQCKEQGFAMVVPGRFVLPGDLAGAPILEFVPWVWDIPENCGSGSLYRTMEERYEAYREQVVRKFYRDCFSGLDRQIILIDCLKALMGGRETFMDINDTFDVLLENFSYGNSSLLGRLFSPKIDKVIFAAAKADMVTMDQYPNLLSLLRSMVKQASTRVRADGSNCEFMILSAIRATKCMYAEHEGKQVQVLTTDYCDEAPFFPGSVPPKWSRECMEFFQKYFEMRDLRPPKINPGDVIPEINMDILLQYILGDKL</sequence>
<dbReference type="Pfam" id="PF04317">
    <property type="entry name" value="DUF463"/>
    <property type="match status" value="1"/>
</dbReference>
<dbReference type="InterPro" id="IPR027417">
    <property type="entry name" value="P-loop_NTPase"/>
</dbReference>
<accession>A0A662ZG63</accession>
<dbReference type="AlphaFoldDB" id="A0A662ZG63"/>
<dbReference type="PANTHER" id="PTHR38605:SF1">
    <property type="entry name" value="ATPASE"/>
    <property type="match status" value="1"/>
</dbReference>
<dbReference type="PIRSF" id="PIRSF019381">
    <property type="entry name" value="YcjX"/>
    <property type="match status" value="1"/>
</dbReference>
<evidence type="ECO:0008006" key="3">
    <source>
        <dbReference type="Google" id="ProtNLM"/>
    </source>
</evidence>
<dbReference type="PANTHER" id="PTHR38605">
    <property type="entry name" value="ATPASE-RELATED"/>
    <property type="match status" value="1"/>
</dbReference>
<organism evidence="1 2">
    <name type="scientific">Ruminobacter amylophilus</name>
    <dbReference type="NCBI Taxonomy" id="867"/>
    <lineage>
        <taxon>Bacteria</taxon>
        <taxon>Pseudomonadati</taxon>
        <taxon>Pseudomonadota</taxon>
        <taxon>Gammaproteobacteria</taxon>
        <taxon>Aeromonadales</taxon>
        <taxon>Succinivibrionaceae</taxon>
        <taxon>Ruminobacter</taxon>
    </lineage>
</organism>
<dbReference type="EMBL" id="FOXF01000003">
    <property type="protein sequence ID" value="SFP03690.1"/>
    <property type="molecule type" value="Genomic_DNA"/>
</dbReference>
<evidence type="ECO:0000313" key="1">
    <source>
        <dbReference type="EMBL" id="SFP03690.1"/>
    </source>
</evidence>
<dbReference type="SUPFAM" id="SSF52540">
    <property type="entry name" value="P-loop containing nucleoside triphosphate hydrolases"/>
    <property type="match status" value="1"/>
</dbReference>
<dbReference type="RefSeq" id="WP_093140180.1">
    <property type="nucleotide sequence ID" value="NZ_FOXF01000003.1"/>
</dbReference>
<gene>
    <name evidence="1" type="ORF">SAMN02910344_00256</name>
</gene>
<protein>
    <recommendedName>
        <fullName evidence="3">YcjX family protein</fullName>
    </recommendedName>
</protein>
<name>A0A662ZG63_9GAMM</name>
<dbReference type="OrthoDB" id="9777645at2"/>